<dbReference type="AlphaFoldDB" id="A0A6A6UA60"/>
<keyword evidence="1" id="KW-1133">Transmembrane helix</keyword>
<dbReference type="EMBL" id="MU004236">
    <property type="protein sequence ID" value="KAF2668481.1"/>
    <property type="molecule type" value="Genomic_DNA"/>
</dbReference>
<evidence type="ECO:0000256" key="1">
    <source>
        <dbReference type="SAM" id="Phobius"/>
    </source>
</evidence>
<keyword evidence="3" id="KW-1185">Reference proteome</keyword>
<evidence type="ECO:0000313" key="2">
    <source>
        <dbReference type="EMBL" id="KAF2668481.1"/>
    </source>
</evidence>
<dbReference type="Proteomes" id="UP000799302">
    <property type="component" value="Unassembled WGS sequence"/>
</dbReference>
<feature type="transmembrane region" description="Helical" evidence="1">
    <location>
        <begin position="337"/>
        <end position="361"/>
    </location>
</feature>
<protein>
    <submittedName>
        <fullName evidence="2">Uncharacterized protein</fullName>
    </submittedName>
</protein>
<keyword evidence="1" id="KW-0472">Membrane</keyword>
<organism evidence="2 3">
    <name type="scientific">Microthyrium microscopicum</name>
    <dbReference type="NCBI Taxonomy" id="703497"/>
    <lineage>
        <taxon>Eukaryota</taxon>
        <taxon>Fungi</taxon>
        <taxon>Dikarya</taxon>
        <taxon>Ascomycota</taxon>
        <taxon>Pezizomycotina</taxon>
        <taxon>Dothideomycetes</taxon>
        <taxon>Dothideomycetes incertae sedis</taxon>
        <taxon>Microthyriales</taxon>
        <taxon>Microthyriaceae</taxon>
        <taxon>Microthyrium</taxon>
    </lineage>
</organism>
<sequence length="385" mass="40179">MRLEAAVGGAVFSATVLCSAAFGHDIAHGLHRRHADLHLHMKRDPEPSRTIPLYKRVASSETSFPAVSTGDVFNAPLWPTVTIPAGFTLAGGVEVTSLPAADIPTGSVALSSLAAVTQAADPATWNAQADQACSGVVMKLNGQAGNPSGMVACYNVPFLDTQKGTFEAELRIFNVSMPSGDFAGTSATNMMVTFKFQSASVQASDGTLPVKRALIERQSTPTATTGAAGNFIPMEISVRKYVGQISPASFTPGMSQDSFKTILTPQISISAVSPSTKQTISTDVSSNQASFVAGVFATATGNLTDPKYLLDKPAEKLAAAAQGLPTPFIVPGLSLGVFPVGLIVALVWLVGFSTAVGLGTLGRIQFREQYRSAIRAQMSGDVKRI</sequence>
<name>A0A6A6UA60_9PEZI</name>
<gene>
    <name evidence="2" type="ORF">BT63DRAFT_414486</name>
</gene>
<keyword evidence="1" id="KW-0812">Transmembrane</keyword>
<dbReference type="OrthoDB" id="2596908at2759"/>
<accession>A0A6A6UA60</accession>
<evidence type="ECO:0000313" key="3">
    <source>
        <dbReference type="Proteomes" id="UP000799302"/>
    </source>
</evidence>
<reference evidence="2" key="1">
    <citation type="journal article" date="2020" name="Stud. Mycol.">
        <title>101 Dothideomycetes genomes: a test case for predicting lifestyles and emergence of pathogens.</title>
        <authorList>
            <person name="Haridas S."/>
            <person name="Albert R."/>
            <person name="Binder M."/>
            <person name="Bloem J."/>
            <person name="Labutti K."/>
            <person name="Salamov A."/>
            <person name="Andreopoulos B."/>
            <person name="Baker S."/>
            <person name="Barry K."/>
            <person name="Bills G."/>
            <person name="Bluhm B."/>
            <person name="Cannon C."/>
            <person name="Castanera R."/>
            <person name="Culley D."/>
            <person name="Daum C."/>
            <person name="Ezra D."/>
            <person name="Gonzalez J."/>
            <person name="Henrissat B."/>
            <person name="Kuo A."/>
            <person name="Liang C."/>
            <person name="Lipzen A."/>
            <person name="Lutzoni F."/>
            <person name="Magnuson J."/>
            <person name="Mondo S."/>
            <person name="Nolan M."/>
            <person name="Ohm R."/>
            <person name="Pangilinan J."/>
            <person name="Park H.-J."/>
            <person name="Ramirez L."/>
            <person name="Alfaro M."/>
            <person name="Sun H."/>
            <person name="Tritt A."/>
            <person name="Yoshinaga Y."/>
            <person name="Zwiers L.-H."/>
            <person name="Turgeon B."/>
            <person name="Goodwin S."/>
            <person name="Spatafora J."/>
            <person name="Crous P."/>
            <person name="Grigoriev I."/>
        </authorList>
    </citation>
    <scope>NUCLEOTIDE SEQUENCE</scope>
    <source>
        <strain evidence="2">CBS 115976</strain>
    </source>
</reference>
<proteinExistence type="predicted"/>